<gene>
    <name evidence="1" type="ORF">Adu01nite_14670</name>
</gene>
<keyword evidence="2" id="KW-1185">Reference proteome</keyword>
<organism evidence="1 2">
    <name type="scientific">Paractinoplanes durhamensis</name>
    <dbReference type="NCBI Taxonomy" id="113563"/>
    <lineage>
        <taxon>Bacteria</taxon>
        <taxon>Bacillati</taxon>
        <taxon>Actinomycetota</taxon>
        <taxon>Actinomycetes</taxon>
        <taxon>Micromonosporales</taxon>
        <taxon>Micromonosporaceae</taxon>
        <taxon>Paractinoplanes</taxon>
    </lineage>
</organism>
<accession>A0ABQ3YRB6</accession>
<evidence type="ECO:0008006" key="3">
    <source>
        <dbReference type="Google" id="ProtNLM"/>
    </source>
</evidence>
<dbReference type="EMBL" id="BOML01000013">
    <property type="protein sequence ID" value="GIE00117.1"/>
    <property type="molecule type" value="Genomic_DNA"/>
</dbReference>
<evidence type="ECO:0000313" key="1">
    <source>
        <dbReference type="EMBL" id="GIE00117.1"/>
    </source>
</evidence>
<sequence length="166" mass="16977">MASKGDGPHGGRRADFTWAAAGAAVIAITGGLIGATHTNTASTQAMDQVTITTTGAAAGGGTTATEQINPTTRLGNLSRFAVITGDLQAMVAHNDLAAGKTRAKDLEVSWDDAEAGLKPRDSAKWHQLDGEIDTVLTALRASNPTKADCAAGLTALMTTLNRYDGV</sequence>
<name>A0ABQ3YRB6_9ACTN</name>
<reference evidence="1 2" key="1">
    <citation type="submission" date="2021-01" db="EMBL/GenBank/DDBJ databases">
        <title>Whole genome shotgun sequence of Actinoplanes durhamensis NBRC 14914.</title>
        <authorList>
            <person name="Komaki H."/>
            <person name="Tamura T."/>
        </authorList>
    </citation>
    <scope>NUCLEOTIDE SEQUENCE [LARGE SCALE GENOMIC DNA]</scope>
    <source>
        <strain evidence="1 2">NBRC 14914</strain>
    </source>
</reference>
<protein>
    <recommendedName>
        <fullName evidence="3">Histidine kinase</fullName>
    </recommendedName>
</protein>
<proteinExistence type="predicted"/>
<dbReference type="Proteomes" id="UP000637628">
    <property type="component" value="Unassembled WGS sequence"/>
</dbReference>
<evidence type="ECO:0000313" key="2">
    <source>
        <dbReference type="Proteomes" id="UP000637628"/>
    </source>
</evidence>
<comment type="caution">
    <text evidence="1">The sequence shown here is derived from an EMBL/GenBank/DDBJ whole genome shotgun (WGS) entry which is preliminary data.</text>
</comment>